<feature type="transmembrane region" description="Helical" evidence="10">
    <location>
        <begin position="240"/>
        <end position="260"/>
    </location>
</feature>
<dbReference type="Pfam" id="PF03553">
    <property type="entry name" value="Na_H_antiporter"/>
    <property type="match status" value="1"/>
</dbReference>
<keyword evidence="6 10" id="KW-1133">Transmembrane helix</keyword>
<dbReference type="InterPro" id="IPR018461">
    <property type="entry name" value="Na/H_Antiport_NhaC-like_C"/>
</dbReference>
<keyword evidence="7 10" id="KW-0472">Membrane</keyword>
<evidence type="ECO:0000256" key="7">
    <source>
        <dbReference type="ARBA" id="ARBA00023136"/>
    </source>
</evidence>
<evidence type="ECO:0000256" key="5">
    <source>
        <dbReference type="ARBA" id="ARBA00022692"/>
    </source>
</evidence>
<feature type="transmembrane region" description="Helical" evidence="10">
    <location>
        <begin position="442"/>
        <end position="464"/>
    </location>
</feature>
<feature type="compositionally biased region" description="Polar residues" evidence="9">
    <location>
        <begin position="489"/>
        <end position="502"/>
    </location>
</feature>
<evidence type="ECO:0000259" key="11">
    <source>
        <dbReference type="Pfam" id="PF03553"/>
    </source>
</evidence>
<comment type="subcellular location">
    <subcellularLocation>
        <location evidence="1">Cell membrane</location>
        <topology evidence="1">Multi-pass membrane protein</topology>
    </subcellularLocation>
</comment>
<dbReference type="Proteomes" id="UP001595384">
    <property type="component" value="Unassembled WGS sequence"/>
</dbReference>
<evidence type="ECO:0000256" key="2">
    <source>
        <dbReference type="ARBA" id="ARBA00022448"/>
    </source>
</evidence>
<comment type="similarity">
    <text evidence="8">Belongs to the NhaC Na(+)/H(+) (TC 2.A.35) antiporter family.</text>
</comment>
<evidence type="ECO:0000256" key="3">
    <source>
        <dbReference type="ARBA" id="ARBA00022449"/>
    </source>
</evidence>
<feature type="region of interest" description="Disordered" evidence="9">
    <location>
        <begin position="488"/>
        <end position="509"/>
    </location>
</feature>
<dbReference type="PANTHER" id="PTHR33451">
    <property type="entry name" value="MALATE-2H(+)/NA(+)-LACTATE ANTIPORTER"/>
    <property type="match status" value="1"/>
</dbReference>
<name>A0ABV7C2X9_9VIBR</name>
<keyword evidence="2" id="KW-0813">Transport</keyword>
<gene>
    <name evidence="12" type="primary">nhaC</name>
    <name evidence="12" type="ORF">ACFODT_00255</name>
</gene>
<feature type="transmembrane region" description="Helical" evidence="10">
    <location>
        <begin position="69"/>
        <end position="95"/>
    </location>
</feature>
<dbReference type="EMBL" id="JBHRSE010000002">
    <property type="protein sequence ID" value="MFC3022285.1"/>
    <property type="molecule type" value="Genomic_DNA"/>
</dbReference>
<evidence type="ECO:0000256" key="10">
    <source>
        <dbReference type="SAM" id="Phobius"/>
    </source>
</evidence>
<evidence type="ECO:0000256" key="8">
    <source>
        <dbReference type="ARBA" id="ARBA00038435"/>
    </source>
</evidence>
<evidence type="ECO:0000256" key="6">
    <source>
        <dbReference type="ARBA" id="ARBA00022989"/>
    </source>
</evidence>
<accession>A0ABV7C2X9</accession>
<reference evidence="13" key="1">
    <citation type="journal article" date="2019" name="Int. J. Syst. Evol. Microbiol.">
        <title>The Global Catalogue of Microorganisms (GCM) 10K type strain sequencing project: providing services to taxonomists for standard genome sequencing and annotation.</title>
        <authorList>
            <consortium name="The Broad Institute Genomics Platform"/>
            <consortium name="The Broad Institute Genome Sequencing Center for Infectious Disease"/>
            <person name="Wu L."/>
            <person name="Ma J."/>
        </authorList>
    </citation>
    <scope>NUCLEOTIDE SEQUENCE [LARGE SCALE GENOMIC DNA]</scope>
    <source>
        <strain evidence="13">KCTC 62784</strain>
    </source>
</reference>
<feature type="transmembrane region" description="Helical" evidence="10">
    <location>
        <begin position="40"/>
        <end position="57"/>
    </location>
</feature>
<evidence type="ECO:0000256" key="9">
    <source>
        <dbReference type="SAM" id="MobiDB-lite"/>
    </source>
</evidence>
<protein>
    <submittedName>
        <fullName evidence="12">Na+/H+ antiporter NhaC</fullName>
    </submittedName>
</protein>
<dbReference type="NCBIfam" id="TIGR00931">
    <property type="entry name" value="antiport_nhaC"/>
    <property type="match status" value="1"/>
</dbReference>
<evidence type="ECO:0000256" key="4">
    <source>
        <dbReference type="ARBA" id="ARBA00022475"/>
    </source>
</evidence>
<dbReference type="RefSeq" id="WP_123014396.1">
    <property type="nucleotide sequence ID" value="NZ_AP024912.1"/>
</dbReference>
<dbReference type="PANTHER" id="PTHR33451:SF3">
    <property type="entry name" value="MALATE-2H(+)_NA(+)-LACTATE ANTIPORTER"/>
    <property type="match status" value="1"/>
</dbReference>
<organism evidence="12 13">
    <name type="scientific">Vibrio zhugei</name>
    <dbReference type="NCBI Taxonomy" id="2479546"/>
    <lineage>
        <taxon>Bacteria</taxon>
        <taxon>Pseudomonadati</taxon>
        <taxon>Pseudomonadota</taxon>
        <taxon>Gammaproteobacteria</taxon>
        <taxon>Vibrionales</taxon>
        <taxon>Vibrionaceae</taxon>
        <taxon>Vibrio</taxon>
    </lineage>
</organism>
<keyword evidence="3" id="KW-0050">Antiport</keyword>
<proteinExistence type="inferred from homology"/>
<dbReference type="InterPro" id="IPR052180">
    <property type="entry name" value="NhaC_Na-H+_Antiporter"/>
</dbReference>
<feature type="transmembrane region" description="Helical" evidence="10">
    <location>
        <begin position="202"/>
        <end position="220"/>
    </location>
</feature>
<comment type="caution">
    <text evidence="12">The sequence shown here is derived from an EMBL/GenBank/DDBJ whole genome shotgun (WGS) entry which is preliminary data.</text>
</comment>
<evidence type="ECO:0000256" key="1">
    <source>
        <dbReference type="ARBA" id="ARBA00004651"/>
    </source>
</evidence>
<keyword evidence="4" id="KW-1003">Cell membrane</keyword>
<keyword evidence="13" id="KW-1185">Reference proteome</keyword>
<feature type="transmembrane region" description="Helical" evidence="10">
    <location>
        <begin position="115"/>
        <end position="144"/>
    </location>
</feature>
<evidence type="ECO:0000313" key="12">
    <source>
        <dbReference type="EMBL" id="MFC3022285.1"/>
    </source>
</evidence>
<feature type="transmembrane region" description="Helical" evidence="10">
    <location>
        <begin position="356"/>
        <end position="374"/>
    </location>
</feature>
<evidence type="ECO:0000313" key="13">
    <source>
        <dbReference type="Proteomes" id="UP001595384"/>
    </source>
</evidence>
<keyword evidence="5 10" id="KW-0812">Transmembrane</keyword>
<feature type="transmembrane region" description="Helical" evidence="10">
    <location>
        <begin position="314"/>
        <end position="336"/>
    </location>
</feature>
<sequence>MSVQEEHPIARPGLLLAILPIAITIALLGIQLFYFGDFTPHTPLAIGIVITCAIAWCRGYRWKHMEKGLFHVIQVATSAIVIMLIIGMIIGSWIASGTVPMMIYYGFQVLTPKTFLAAAMILCAIISVSLGTSWTTVATVGLALMGVGEGFGIPTYWTAGAVVSGAFFGDKMSPLSDTTNLAPAVTGTHLFDHIRNMLPTTVPALCIAFAVYAVVGVTVIDTTQVDHIKIQAMTDALSQHFLFNGWVLMPAIVVFTLAILKMPAIPSLMTSVLVSLGIAIFVQGVPVHEALGFLQNGFSINTGNSNADALLNRGGIQSMAWILTLVLIALALGGVLEQTRCLETIVLSIMNRVRTIFGLQVASTLTAAGTNLVAGDPYLSIALPGRMYSQAYRGMGYSTLCLSRSVEEGGTLLSPLIPWNAGGALVIQALGLGIAEGNTENLLYIVCAVACWMSPVLGICYAYFGKFCPQASAKERQQWRDNHELIMTMSPQTQSEAETSAQKLPPLPS</sequence>
<dbReference type="InterPro" id="IPR004770">
    <property type="entry name" value="Na/H_antiport_NhaC"/>
</dbReference>
<feature type="domain" description="Na+/H+ antiporter NhaC-like C-terminal" evidence="11">
    <location>
        <begin position="165"/>
        <end position="465"/>
    </location>
</feature>
<feature type="transmembrane region" description="Helical" evidence="10">
    <location>
        <begin position="12"/>
        <end position="34"/>
    </location>
</feature>